<evidence type="ECO:0000313" key="3">
    <source>
        <dbReference type="Proteomes" id="UP000314294"/>
    </source>
</evidence>
<evidence type="ECO:0000313" key="2">
    <source>
        <dbReference type="EMBL" id="TNN74149.1"/>
    </source>
</evidence>
<dbReference type="Proteomes" id="UP000314294">
    <property type="component" value="Unassembled WGS sequence"/>
</dbReference>
<evidence type="ECO:0000256" key="1">
    <source>
        <dbReference type="SAM" id="MobiDB-lite"/>
    </source>
</evidence>
<sequence length="64" mass="7344">MIVEQRKKKKCMRAANARYVETTVRCPTELLLHVENKDKDQDDEDQDDEDQDGEEDGDGDGADM</sequence>
<keyword evidence="3" id="KW-1185">Reference proteome</keyword>
<accession>A0A4Z2I7W6</accession>
<comment type="caution">
    <text evidence="2">The sequence shown here is derived from an EMBL/GenBank/DDBJ whole genome shotgun (WGS) entry which is preliminary data.</text>
</comment>
<dbReference type="EMBL" id="SRLO01000117">
    <property type="protein sequence ID" value="TNN74149.1"/>
    <property type="molecule type" value="Genomic_DNA"/>
</dbReference>
<name>A0A4Z2I7W6_9TELE</name>
<feature type="region of interest" description="Disordered" evidence="1">
    <location>
        <begin position="33"/>
        <end position="64"/>
    </location>
</feature>
<gene>
    <name evidence="2" type="ORF">EYF80_015594</name>
</gene>
<reference evidence="2 3" key="1">
    <citation type="submission" date="2019-03" db="EMBL/GenBank/DDBJ databases">
        <title>First draft genome of Liparis tanakae, snailfish: a comprehensive survey of snailfish specific genes.</title>
        <authorList>
            <person name="Kim W."/>
            <person name="Song I."/>
            <person name="Jeong J.-H."/>
            <person name="Kim D."/>
            <person name="Kim S."/>
            <person name="Ryu S."/>
            <person name="Song J.Y."/>
            <person name="Lee S.K."/>
        </authorList>
    </citation>
    <scope>NUCLEOTIDE SEQUENCE [LARGE SCALE GENOMIC DNA]</scope>
    <source>
        <tissue evidence="2">Muscle</tissue>
    </source>
</reference>
<protein>
    <submittedName>
        <fullName evidence="2">Uncharacterized protein</fullName>
    </submittedName>
</protein>
<proteinExistence type="predicted"/>
<organism evidence="2 3">
    <name type="scientific">Liparis tanakae</name>
    <name type="common">Tanaka's snailfish</name>
    <dbReference type="NCBI Taxonomy" id="230148"/>
    <lineage>
        <taxon>Eukaryota</taxon>
        <taxon>Metazoa</taxon>
        <taxon>Chordata</taxon>
        <taxon>Craniata</taxon>
        <taxon>Vertebrata</taxon>
        <taxon>Euteleostomi</taxon>
        <taxon>Actinopterygii</taxon>
        <taxon>Neopterygii</taxon>
        <taxon>Teleostei</taxon>
        <taxon>Neoteleostei</taxon>
        <taxon>Acanthomorphata</taxon>
        <taxon>Eupercaria</taxon>
        <taxon>Perciformes</taxon>
        <taxon>Cottioidei</taxon>
        <taxon>Cottales</taxon>
        <taxon>Liparidae</taxon>
        <taxon>Liparis</taxon>
    </lineage>
</organism>
<dbReference type="AlphaFoldDB" id="A0A4Z2I7W6"/>
<feature type="compositionally biased region" description="Acidic residues" evidence="1">
    <location>
        <begin position="41"/>
        <end position="64"/>
    </location>
</feature>